<feature type="transmembrane region" description="Helical" evidence="2">
    <location>
        <begin position="81"/>
        <end position="105"/>
    </location>
</feature>
<keyword evidence="2" id="KW-0812">Transmembrane</keyword>
<dbReference type="Gene3D" id="2.130.10.10">
    <property type="entry name" value="YVTN repeat-like/Quinoprotein amine dehydrogenase"/>
    <property type="match status" value="1"/>
</dbReference>
<feature type="transmembrane region" description="Helical" evidence="2">
    <location>
        <begin position="125"/>
        <end position="145"/>
    </location>
</feature>
<name>A0A401UYV4_9CELL</name>
<feature type="region of interest" description="Disordered" evidence="1">
    <location>
        <begin position="376"/>
        <end position="429"/>
    </location>
</feature>
<dbReference type="SUPFAM" id="SSF110296">
    <property type="entry name" value="Oligoxyloglucan reducing end-specific cellobiohydrolase"/>
    <property type="match status" value="1"/>
</dbReference>
<dbReference type="Proteomes" id="UP000288246">
    <property type="component" value="Unassembled WGS sequence"/>
</dbReference>
<evidence type="ECO:0000256" key="2">
    <source>
        <dbReference type="SAM" id="Phobius"/>
    </source>
</evidence>
<sequence>MTDADARPPHDAALRWLCHPSTCVAVVLLLLNDHVLKAALGTWWTGKLSDLAGLLVAPPLVAVVLALVWRRPRPASDRVVATVAVALVGVLFAVVKATPSGASVASAAWSLVDGPGGVRHDPTDLAALPVLALAWCVGAGVRPAAGADRRRPVPARWLVVLPVAVLATVATSAPAEGDTVRSVAVVDGAVVVERQDGEPVRSTDGETWAAVTDGDAREVVAAALATSRDEPGACVPDQPDECYRPLRAGDAVVDHGPLGVERSTDGGRTWRVDWSVPTELLGTLARRYDPPAGVIRTRQVAVLPTPDGYRVYAANGGDGLALRHEDGTWERLGHPFPGAREVLVPIPEQPDTPRPPLPLALPVGVAVALVVVASAGGDPTRPSGPVAGPEASRCSRPRASCLRRPQRRTSRGGPRPVATTSSPRAASSR</sequence>
<dbReference type="RefSeq" id="WP_160142852.1">
    <property type="nucleotide sequence ID" value="NZ_BHYL01000099.1"/>
</dbReference>
<feature type="transmembrane region" description="Helical" evidence="2">
    <location>
        <begin position="157"/>
        <end position="175"/>
    </location>
</feature>
<evidence type="ECO:0000313" key="4">
    <source>
        <dbReference type="Proteomes" id="UP000288246"/>
    </source>
</evidence>
<dbReference type="EMBL" id="BHYL01000099">
    <property type="protein sequence ID" value="GCD19869.1"/>
    <property type="molecule type" value="Genomic_DNA"/>
</dbReference>
<evidence type="ECO:0000256" key="1">
    <source>
        <dbReference type="SAM" id="MobiDB-lite"/>
    </source>
</evidence>
<protein>
    <submittedName>
        <fullName evidence="3">Uncharacterized protein</fullName>
    </submittedName>
</protein>
<reference evidence="3 4" key="1">
    <citation type="submission" date="2018-11" db="EMBL/GenBank/DDBJ databases">
        <title>Draft genome sequence of Cellulomonas takizawaensis strain TKZ-21.</title>
        <authorList>
            <person name="Yamamura H."/>
            <person name="Hayashi T."/>
            <person name="Hamada M."/>
            <person name="Serisawa Y."/>
            <person name="Matsuyama K."/>
            <person name="Nakagawa Y."/>
            <person name="Otoguro M."/>
            <person name="Yanagida F."/>
            <person name="Hayakawa M."/>
        </authorList>
    </citation>
    <scope>NUCLEOTIDE SEQUENCE [LARGE SCALE GENOMIC DNA]</scope>
    <source>
        <strain evidence="3 4">TKZ-21</strain>
    </source>
</reference>
<accession>A0A401UYV4</accession>
<feature type="transmembrane region" description="Helical" evidence="2">
    <location>
        <begin position="12"/>
        <end position="31"/>
    </location>
</feature>
<keyword evidence="4" id="KW-1185">Reference proteome</keyword>
<keyword evidence="2" id="KW-1133">Transmembrane helix</keyword>
<dbReference type="OrthoDB" id="3524974at2"/>
<gene>
    <name evidence="3" type="ORF">CTKZ_14310</name>
</gene>
<organism evidence="3 4">
    <name type="scientific">Cellulomonas algicola</name>
    <dbReference type="NCBI Taxonomy" id="2071633"/>
    <lineage>
        <taxon>Bacteria</taxon>
        <taxon>Bacillati</taxon>
        <taxon>Actinomycetota</taxon>
        <taxon>Actinomycetes</taxon>
        <taxon>Micrococcales</taxon>
        <taxon>Cellulomonadaceae</taxon>
        <taxon>Cellulomonas</taxon>
    </lineage>
</organism>
<feature type="transmembrane region" description="Helical" evidence="2">
    <location>
        <begin position="51"/>
        <end position="69"/>
    </location>
</feature>
<dbReference type="AlphaFoldDB" id="A0A401UYV4"/>
<evidence type="ECO:0000313" key="3">
    <source>
        <dbReference type="EMBL" id="GCD19869.1"/>
    </source>
</evidence>
<comment type="caution">
    <text evidence="3">The sequence shown here is derived from an EMBL/GenBank/DDBJ whole genome shotgun (WGS) entry which is preliminary data.</text>
</comment>
<proteinExistence type="predicted"/>
<feature type="compositionally biased region" description="Low complexity" evidence="1">
    <location>
        <begin position="418"/>
        <end position="429"/>
    </location>
</feature>
<keyword evidence="2" id="KW-0472">Membrane</keyword>
<dbReference type="InterPro" id="IPR015943">
    <property type="entry name" value="WD40/YVTN_repeat-like_dom_sf"/>
</dbReference>